<keyword evidence="1" id="KW-1133">Transmembrane helix</keyword>
<feature type="transmembrane region" description="Helical" evidence="1">
    <location>
        <begin position="66"/>
        <end position="85"/>
    </location>
</feature>
<proteinExistence type="predicted"/>
<evidence type="ECO:0000256" key="1">
    <source>
        <dbReference type="SAM" id="Phobius"/>
    </source>
</evidence>
<dbReference type="PROSITE" id="PS51257">
    <property type="entry name" value="PROKAR_LIPOPROTEIN"/>
    <property type="match status" value="1"/>
</dbReference>
<reference evidence="2" key="1">
    <citation type="thesis" date="2020" institute="ProQuest LLC" country="789 East Eisenhower Parkway, Ann Arbor, MI, USA">
        <title>Comparative Genomics and Chromosome Evolution.</title>
        <authorList>
            <person name="Mudd A.B."/>
        </authorList>
    </citation>
    <scope>NUCLEOTIDE SEQUENCE</scope>
    <source>
        <strain evidence="2">1538</strain>
        <tissue evidence="2">Blood</tissue>
    </source>
</reference>
<name>A0AAV3AEK6_PYXAD</name>
<gene>
    <name evidence="2" type="ORF">GDO54_010048</name>
</gene>
<protein>
    <submittedName>
        <fullName evidence="2">Uncharacterized protein</fullName>
    </submittedName>
</protein>
<accession>A0AAV3AEK6</accession>
<evidence type="ECO:0000313" key="3">
    <source>
        <dbReference type="Proteomes" id="UP001181693"/>
    </source>
</evidence>
<dbReference type="AlphaFoldDB" id="A0AAV3AEK6"/>
<sequence>MNMVWRFLSSHSLLQACRDPMVPAVYWSLNGQCRTIGLYGHFRTIGSVVIAVGYNFQNYGDYGSCVSVIVSLVWILLILAIFFFTNI</sequence>
<dbReference type="EMBL" id="DYDO01000004">
    <property type="protein sequence ID" value="DBA25684.1"/>
    <property type="molecule type" value="Genomic_DNA"/>
</dbReference>
<comment type="caution">
    <text evidence="2">The sequence shown here is derived from an EMBL/GenBank/DDBJ whole genome shotgun (WGS) entry which is preliminary data.</text>
</comment>
<dbReference type="Proteomes" id="UP001181693">
    <property type="component" value="Unassembled WGS sequence"/>
</dbReference>
<keyword evidence="1" id="KW-0812">Transmembrane</keyword>
<evidence type="ECO:0000313" key="2">
    <source>
        <dbReference type="EMBL" id="DBA25684.1"/>
    </source>
</evidence>
<keyword evidence="1" id="KW-0472">Membrane</keyword>
<keyword evidence="3" id="KW-1185">Reference proteome</keyword>
<organism evidence="2 3">
    <name type="scientific">Pyxicephalus adspersus</name>
    <name type="common">African bullfrog</name>
    <dbReference type="NCBI Taxonomy" id="30357"/>
    <lineage>
        <taxon>Eukaryota</taxon>
        <taxon>Metazoa</taxon>
        <taxon>Chordata</taxon>
        <taxon>Craniata</taxon>
        <taxon>Vertebrata</taxon>
        <taxon>Euteleostomi</taxon>
        <taxon>Amphibia</taxon>
        <taxon>Batrachia</taxon>
        <taxon>Anura</taxon>
        <taxon>Neobatrachia</taxon>
        <taxon>Ranoidea</taxon>
        <taxon>Pyxicephalidae</taxon>
        <taxon>Pyxicephalinae</taxon>
        <taxon>Pyxicephalus</taxon>
    </lineage>
</organism>